<evidence type="ECO:0000256" key="8">
    <source>
        <dbReference type="ARBA" id="ARBA00023136"/>
    </source>
</evidence>
<evidence type="ECO:0000313" key="12">
    <source>
        <dbReference type="EMBL" id="KOY12564.1"/>
    </source>
</evidence>
<evidence type="ECO:0000256" key="5">
    <source>
        <dbReference type="ARBA" id="ARBA00022750"/>
    </source>
</evidence>
<sequence>MVYYILAFIVFLVDQGTKFLIATRMELRDEIPVIGNFFVITSHRNSGAAFGILQDQRWFFIVVTLVVVVALVWYLQKVKDTPHKLLPVALSLVLGGAIGNFLDRALTGEVVDFIQLNFGSYTFPIFNIADSAICIGVVLIIVETLLEGRREKAAAKIEGNEHHE</sequence>
<evidence type="ECO:0000313" key="13">
    <source>
        <dbReference type="Proteomes" id="UP000037688"/>
    </source>
</evidence>
<organism evidence="12 13">
    <name type="scientific">Paenibacillus xylanivorans</name>
    <dbReference type="NCBI Taxonomy" id="1705561"/>
    <lineage>
        <taxon>Bacteria</taxon>
        <taxon>Bacillati</taxon>
        <taxon>Bacillota</taxon>
        <taxon>Bacilli</taxon>
        <taxon>Bacillales</taxon>
        <taxon>Paenibacillaceae</taxon>
        <taxon>Paenibacillus</taxon>
    </lineage>
</organism>
<dbReference type="EC" id="3.4.23.36" evidence="9"/>
<dbReference type="NCBIfam" id="TIGR00077">
    <property type="entry name" value="lspA"/>
    <property type="match status" value="1"/>
</dbReference>
<dbReference type="EMBL" id="LITU01000083">
    <property type="protein sequence ID" value="KOY12564.1"/>
    <property type="molecule type" value="Genomic_DNA"/>
</dbReference>
<evidence type="ECO:0000256" key="7">
    <source>
        <dbReference type="ARBA" id="ARBA00022989"/>
    </source>
</evidence>
<protein>
    <recommendedName>
        <fullName evidence="9">Lipoprotein signal peptidase</fullName>
        <ecNumber evidence="9">3.4.23.36</ecNumber>
    </recommendedName>
    <alternativeName>
        <fullName evidence="9">Prolipoprotein signal peptidase</fullName>
    </alternativeName>
    <alternativeName>
        <fullName evidence="9">Signal peptidase II</fullName>
        <shortName evidence="9">SPase II</shortName>
    </alternativeName>
</protein>
<dbReference type="PRINTS" id="PR00781">
    <property type="entry name" value="LIPOSIGPTASE"/>
</dbReference>
<feature type="transmembrane region" description="Helical" evidence="9">
    <location>
        <begin position="58"/>
        <end position="76"/>
    </location>
</feature>
<feature type="transmembrane region" description="Helical" evidence="9">
    <location>
        <begin position="122"/>
        <end position="142"/>
    </location>
</feature>
<keyword evidence="3 9" id="KW-0645">Protease</keyword>
<gene>
    <name evidence="9" type="primary">lspA</name>
    <name evidence="12" type="ORF">AMS66_29525</name>
</gene>
<comment type="pathway">
    <text evidence="9">Protein modification; lipoprotein biosynthesis (signal peptide cleavage).</text>
</comment>
<comment type="catalytic activity">
    <reaction evidence="9 10">
        <text>Release of signal peptides from bacterial membrane prolipoproteins. Hydrolyzes -Xaa-Yaa-Zaa-|-(S,diacylglyceryl)Cys-, in which Xaa is hydrophobic (preferably Leu), and Yaa (Ala or Ser) and Zaa (Gly or Ala) have small, neutral side chains.</text>
        <dbReference type="EC" id="3.4.23.36"/>
    </reaction>
</comment>
<dbReference type="Pfam" id="PF01252">
    <property type="entry name" value="Peptidase_A8"/>
    <property type="match status" value="1"/>
</dbReference>
<keyword evidence="8 9" id="KW-0472">Membrane</keyword>
<dbReference type="UniPathway" id="UPA00665"/>
<dbReference type="HAMAP" id="MF_00161">
    <property type="entry name" value="LspA"/>
    <property type="match status" value="1"/>
</dbReference>
<dbReference type="PANTHER" id="PTHR33695">
    <property type="entry name" value="LIPOPROTEIN SIGNAL PEPTIDASE"/>
    <property type="match status" value="1"/>
</dbReference>
<dbReference type="GO" id="GO:0005886">
    <property type="term" value="C:plasma membrane"/>
    <property type="evidence" value="ECO:0007669"/>
    <property type="project" value="UniProtKB-SubCell"/>
</dbReference>
<keyword evidence="13" id="KW-1185">Reference proteome</keyword>
<name>A0A0N0C2B3_9BACL</name>
<feature type="active site" evidence="9">
    <location>
        <position position="112"/>
    </location>
</feature>
<dbReference type="OrthoDB" id="9810259at2"/>
<evidence type="ECO:0000256" key="4">
    <source>
        <dbReference type="ARBA" id="ARBA00022692"/>
    </source>
</evidence>
<comment type="caution">
    <text evidence="12">The sequence shown here is derived from an EMBL/GenBank/DDBJ whole genome shotgun (WGS) entry which is preliminary data.</text>
</comment>
<comment type="subcellular location">
    <subcellularLocation>
        <location evidence="9">Cell membrane</location>
        <topology evidence="9">Multi-pass membrane protein</topology>
    </subcellularLocation>
</comment>
<dbReference type="Proteomes" id="UP000037688">
    <property type="component" value="Unassembled WGS sequence"/>
</dbReference>
<proteinExistence type="inferred from homology"/>
<comment type="function">
    <text evidence="9 10">This protein specifically catalyzes the removal of signal peptides from prolipoproteins.</text>
</comment>
<dbReference type="GO" id="GO:0004190">
    <property type="term" value="F:aspartic-type endopeptidase activity"/>
    <property type="evidence" value="ECO:0007669"/>
    <property type="project" value="UniProtKB-UniRule"/>
</dbReference>
<keyword evidence="2 9" id="KW-1003">Cell membrane</keyword>
<feature type="transmembrane region" description="Helical" evidence="9">
    <location>
        <begin position="85"/>
        <end position="102"/>
    </location>
</feature>
<evidence type="ECO:0000256" key="3">
    <source>
        <dbReference type="ARBA" id="ARBA00022670"/>
    </source>
</evidence>
<evidence type="ECO:0000256" key="1">
    <source>
        <dbReference type="ARBA" id="ARBA00006139"/>
    </source>
</evidence>
<dbReference type="PATRIC" id="fig|1705561.3.peg.6242"/>
<keyword evidence="5 9" id="KW-0064">Aspartyl protease</keyword>
<dbReference type="PROSITE" id="PS00855">
    <property type="entry name" value="SPASE_II"/>
    <property type="match status" value="1"/>
</dbReference>
<evidence type="ECO:0000256" key="2">
    <source>
        <dbReference type="ARBA" id="ARBA00022475"/>
    </source>
</evidence>
<dbReference type="RefSeq" id="WP_053784185.1">
    <property type="nucleotide sequence ID" value="NZ_LITU01000083.1"/>
</dbReference>
<dbReference type="PANTHER" id="PTHR33695:SF1">
    <property type="entry name" value="LIPOPROTEIN SIGNAL PEPTIDASE"/>
    <property type="match status" value="1"/>
</dbReference>
<comment type="similarity">
    <text evidence="1 9 11">Belongs to the peptidase A8 family.</text>
</comment>
<evidence type="ECO:0000256" key="9">
    <source>
        <dbReference type="HAMAP-Rule" id="MF_00161"/>
    </source>
</evidence>
<keyword evidence="7 9" id="KW-1133">Transmembrane helix</keyword>
<keyword evidence="4 9" id="KW-0812">Transmembrane</keyword>
<feature type="active site" evidence="9">
    <location>
        <position position="130"/>
    </location>
</feature>
<evidence type="ECO:0000256" key="11">
    <source>
        <dbReference type="RuleBase" id="RU004181"/>
    </source>
</evidence>
<reference evidence="12 13" key="1">
    <citation type="submission" date="2015-08" db="EMBL/GenBank/DDBJ databases">
        <title>Draft genome sequence of cellulolytic and xylanolytic Paenibacillus sp. A59, isolated from a decaying forest soil from Patagonia, Argentina.</title>
        <authorList>
            <person name="Ghio S."/>
            <person name="Caceres A.M."/>
            <person name="Talia P."/>
            <person name="Grasso D."/>
            <person name="Campos E."/>
        </authorList>
    </citation>
    <scope>NUCLEOTIDE SEQUENCE [LARGE SCALE GENOMIC DNA]</scope>
    <source>
        <strain evidence="12 13">A59</strain>
    </source>
</reference>
<keyword evidence="6 9" id="KW-0378">Hydrolase</keyword>
<evidence type="ECO:0000256" key="10">
    <source>
        <dbReference type="RuleBase" id="RU000594"/>
    </source>
</evidence>
<dbReference type="GO" id="GO:0006508">
    <property type="term" value="P:proteolysis"/>
    <property type="evidence" value="ECO:0007669"/>
    <property type="project" value="UniProtKB-KW"/>
</dbReference>
<dbReference type="InterPro" id="IPR001872">
    <property type="entry name" value="Peptidase_A8"/>
</dbReference>
<evidence type="ECO:0000256" key="6">
    <source>
        <dbReference type="ARBA" id="ARBA00022801"/>
    </source>
</evidence>
<accession>A0A0N0C2B3</accession>
<comment type="caution">
    <text evidence="9">Lacks conserved residue(s) required for the propagation of feature annotation.</text>
</comment>
<dbReference type="AlphaFoldDB" id="A0A0N0C2B3"/>